<evidence type="ECO:0000256" key="6">
    <source>
        <dbReference type="ARBA" id="ARBA00023098"/>
    </source>
</evidence>
<evidence type="ECO:0000259" key="10">
    <source>
        <dbReference type="Pfam" id="PF02737"/>
    </source>
</evidence>
<evidence type="ECO:0000256" key="2">
    <source>
        <dbReference type="ARBA" id="ARBA00005086"/>
    </source>
</evidence>
<evidence type="ECO:0000256" key="3">
    <source>
        <dbReference type="ARBA" id="ARBA00022832"/>
    </source>
</evidence>
<dbReference type="Gene3D" id="3.40.50.720">
    <property type="entry name" value="NAD(P)-binding Rossmann-like Domain"/>
    <property type="match status" value="1"/>
</dbReference>
<dbReference type="Pfam" id="PF02737">
    <property type="entry name" value="3HCDH_N"/>
    <property type="match status" value="1"/>
</dbReference>
<dbReference type="GO" id="GO:0070403">
    <property type="term" value="F:NAD+ binding"/>
    <property type="evidence" value="ECO:0007669"/>
    <property type="project" value="InterPro"/>
</dbReference>
<comment type="pathway">
    <text evidence="1">Lipid metabolism; fatty acid beta-oxidation.</text>
</comment>
<evidence type="ECO:0000256" key="5">
    <source>
        <dbReference type="ARBA" id="ARBA00023027"/>
    </source>
</evidence>
<evidence type="ECO:0000313" key="11">
    <source>
        <dbReference type="EMBL" id="KRN99984.1"/>
    </source>
</evidence>
<dbReference type="InterPro" id="IPR022694">
    <property type="entry name" value="3-OHacyl-CoA_DH"/>
</dbReference>
<dbReference type="Pfam" id="PF00725">
    <property type="entry name" value="3HCDH"/>
    <property type="match status" value="1"/>
</dbReference>
<evidence type="ECO:0000256" key="4">
    <source>
        <dbReference type="ARBA" id="ARBA00023002"/>
    </source>
</evidence>
<dbReference type="PANTHER" id="PTHR43561">
    <property type="match status" value="1"/>
</dbReference>
<feature type="domain" description="3-hydroxyacyl-CoA dehydrogenase NAD binding" evidence="10">
    <location>
        <begin position="5"/>
        <end position="183"/>
    </location>
</feature>
<dbReference type="InterPro" id="IPR006108">
    <property type="entry name" value="3HC_DH_C"/>
</dbReference>
<dbReference type="NCBIfam" id="NF006143">
    <property type="entry name" value="PRK08293.1"/>
    <property type="match status" value="1"/>
</dbReference>
<dbReference type="OrthoDB" id="9771883at2"/>
<keyword evidence="12" id="KW-1185">Reference proteome</keyword>
<comment type="caution">
    <text evidence="11">The sequence shown here is derived from an EMBL/GenBank/DDBJ whole genome shotgun (WGS) entry which is preliminary data.</text>
</comment>
<dbReference type="GO" id="GO:0006635">
    <property type="term" value="P:fatty acid beta-oxidation"/>
    <property type="evidence" value="ECO:0007669"/>
    <property type="project" value="TreeGrafter"/>
</dbReference>
<keyword evidence="3" id="KW-0276">Fatty acid metabolism</keyword>
<dbReference type="GO" id="GO:0003857">
    <property type="term" value="F:(3S)-3-hydroxyacyl-CoA dehydrogenase (NAD+) activity"/>
    <property type="evidence" value="ECO:0007669"/>
    <property type="project" value="UniProtKB-EC"/>
</dbReference>
<evidence type="ECO:0000259" key="9">
    <source>
        <dbReference type="Pfam" id="PF00725"/>
    </source>
</evidence>
<dbReference type="InterPro" id="IPR052242">
    <property type="entry name" value="Mito_3-hydroxyacyl-CoA_DH"/>
</dbReference>
<protein>
    <submittedName>
        <fullName evidence="11">3-hydroxyacyl-CoA dehydrogenase</fullName>
    </submittedName>
</protein>
<comment type="catalytic activity">
    <reaction evidence="7">
        <text>a (3S)-3-hydroxyacyl-CoA + NAD(+) = a 3-oxoacyl-CoA + NADH + H(+)</text>
        <dbReference type="Rhea" id="RHEA:22432"/>
        <dbReference type="ChEBI" id="CHEBI:15378"/>
        <dbReference type="ChEBI" id="CHEBI:57318"/>
        <dbReference type="ChEBI" id="CHEBI:57540"/>
        <dbReference type="ChEBI" id="CHEBI:57945"/>
        <dbReference type="ChEBI" id="CHEBI:90726"/>
        <dbReference type="EC" id="1.1.1.35"/>
    </reaction>
</comment>
<dbReference type="AlphaFoldDB" id="A0A0R2LEA1"/>
<dbReference type="PIRSF" id="PIRSF000105">
    <property type="entry name" value="HCDH"/>
    <property type="match status" value="1"/>
</dbReference>
<dbReference type="Gene3D" id="1.10.1040.10">
    <property type="entry name" value="N-(1-d-carboxylethyl)-l-norvaline Dehydrogenase, domain 2"/>
    <property type="match status" value="1"/>
</dbReference>
<dbReference type="InterPro" id="IPR008927">
    <property type="entry name" value="6-PGluconate_DH-like_C_sf"/>
</dbReference>
<proteinExistence type="predicted"/>
<dbReference type="SUPFAM" id="SSF51735">
    <property type="entry name" value="NAD(P)-binding Rossmann-fold domains"/>
    <property type="match status" value="1"/>
</dbReference>
<gene>
    <name evidence="11" type="ORF">IV66_GL001411</name>
</gene>
<dbReference type="PATRIC" id="fig|449659.4.peg.1429"/>
<dbReference type="EMBL" id="JQCN01000026">
    <property type="protein sequence ID" value="KRN99984.1"/>
    <property type="molecule type" value="Genomic_DNA"/>
</dbReference>
<keyword evidence="4" id="KW-0560">Oxidoreductase</keyword>
<dbReference type="PANTHER" id="PTHR43561:SF3">
    <property type="entry name" value="HYDROXYACYL-COENZYME A DEHYDROGENASE, MITOCHONDRIAL"/>
    <property type="match status" value="1"/>
</dbReference>
<organism evidence="11 12">
    <name type="scientific">Ligilactobacillus pobuzihii</name>
    <dbReference type="NCBI Taxonomy" id="449659"/>
    <lineage>
        <taxon>Bacteria</taxon>
        <taxon>Bacillati</taxon>
        <taxon>Bacillota</taxon>
        <taxon>Bacilli</taxon>
        <taxon>Lactobacillales</taxon>
        <taxon>Lactobacillaceae</taxon>
        <taxon>Ligilactobacillus</taxon>
    </lineage>
</organism>
<keyword evidence="6" id="KW-0443">Lipid metabolism</keyword>
<sequence length="297" mass="32584">MSINKVVVAGSGVLGSQIAFQSAYKGFNVTVYDINDEMINKAKKTMAGYGPVYKKDMKTTDEKINSALDNLSYSYDLGQATKDADLVIEAVPEKLKIKGDFYHKLSEAAPKETIFASNSSTLVPSDIVSFTDRPARFLNLHFANHIWLNNTAEIMGTKQTDPAVYSEIVKFAKAIGMVPIEIKKEQPGYVLNSLLIPLLNAGAALWAKGVADPQTIDKTWMIGTGAPMGPFGIFDLVGLRTAYNITETTAQQSGDKTLRQVADKLKEVIDDGYLGRENGKGFYTYPDPAFLKEDFLK</sequence>
<name>A0A0R2LEA1_9LACO</name>
<dbReference type="RefSeq" id="WP_017867532.1">
    <property type="nucleotide sequence ID" value="NZ_BJYB01000020.1"/>
</dbReference>
<evidence type="ECO:0000256" key="7">
    <source>
        <dbReference type="ARBA" id="ARBA00049556"/>
    </source>
</evidence>
<feature type="site" description="Important for catalytic activity" evidence="8">
    <location>
        <position position="141"/>
    </location>
</feature>
<evidence type="ECO:0000313" key="12">
    <source>
        <dbReference type="Proteomes" id="UP000051886"/>
    </source>
</evidence>
<evidence type="ECO:0000256" key="1">
    <source>
        <dbReference type="ARBA" id="ARBA00005005"/>
    </source>
</evidence>
<comment type="pathway">
    <text evidence="2">Lipid metabolism; butanoate metabolism.</text>
</comment>
<evidence type="ECO:0000256" key="8">
    <source>
        <dbReference type="PIRSR" id="PIRSR000105-1"/>
    </source>
</evidence>
<dbReference type="InterPro" id="IPR013328">
    <property type="entry name" value="6PGD_dom2"/>
</dbReference>
<dbReference type="InterPro" id="IPR006176">
    <property type="entry name" value="3-OHacyl-CoA_DH_NAD-bd"/>
</dbReference>
<accession>A0A0R2LEA1</accession>
<feature type="domain" description="3-hydroxyacyl-CoA dehydrogenase C-terminal" evidence="9">
    <location>
        <begin position="188"/>
        <end position="285"/>
    </location>
</feature>
<dbReference type="SUPFAM" id="SSF48179">
    <property type="entry name" value="6-phosphogluconate dehydrogenase C-terminal domain-like"/>
    <property type="match status" value="1"/>
</dbReference>
<keyword evidence="5" id="KW-0520">NAD</keyword>
<dbReference type="InterPro" id="IPR036291">
    <property type="entry name" value="NAD(P)-bd_dom_sf"/>
</dbReference>
<reference evidence="11 12" key="1">
    <citation type="journal article" date="2015" name="Genome Announc.">
        <title>Expanding the biotechnology potential of lactobacilli through comparative genomics of 213 strains and associated genera.</title>
        <authorList>
            <person name="Sun Z."/>
            <person name="Harris H.M."/>
            <person name="McCann A."/>
            <person name="Guo C."/>
            <person name="Argimon S."/>
            <person name="Zhang W."/>
            <person name="Yang X."/>
            <person name="Jeffery I.B."/>
            <person name="Cooney J.C."/>
            <person name="Kagawa T.F."/>
            <person name="Liu W."/>
            <person name="Song Y."/>
            <person name="Salvetti E."/>
            <person name="Wrobel A."/>
            <person name="Rasinkangas P."/>
            <person name="Parkhill J."/>
            <person name="Rea M.C."/>
            <person name="O'Sullivan O."/>
            <person name="Ritari J."/>
            <person name="Douillard F.P."/>
            <person name="Paul Ross R."/>
            <person name="Yang R."/>
            <person name="Briner A.E."/>
            <person name="Felis G.E."/>
            <person name="de Vos W.M."/>
            <person name="Barrangou R."/>
            <person name="Klaenhammer T.R."/>
            <person name="Caufield P.W."/>
            <person name="Cui Y."/>
            <person name="Zhang H."/>
            <person name="O'Toole P.W."/>
        </authorList>
    </citation>
    <scope>NUCLEOTIDE SEQUENCE [LARGE SCALE GENOMIC DNA]</scope>
    <source>
        <strain evidence="11 12">NBRC 103219</strain>
    </source>
</reference>
<dbReference type="STRING" id="449659.IV66_GL001411"/>
<dbReference type="Proteomes" id="UP000051886">
    <property type="component" value="Unassembled WGS sequence"/>
</dbReference>